<protein>
    <submittedName>
        <fullName evidence="2">Uncharacterized protein</fullName>
    </submittedName>
</protein>
<dbReference type="Proteomes" id="UP000008237">
    <property type="component" value="Unassembled WGS sequence"/>
</dbReference>
<feature type="chain" id="PRO_5003158641" evidence="1">
    <location>
        <begin position="17"/>
        <end position="177"/>
    </location>
</feature>
<accession>E2C8Y0</accession>
<feature type="signal peptide" evidence="1">
    <location>
        <begin position="1"/>
        <end position="16"/>
    </location>
</feature>
<gene>
    <name evidence="2" type="ORF">EAI_04564</name>
</gene>
<dbReference type="OrthoDB" id="7550839at2759"/>
<organism evidence="3">
    <name type="scientific">Harpegnathos saltator</name>
    <name type="common">Jerdon's jumping ant</name>
    <dbReference type="NCBI Taxonomy" id="610380"/>
    <lineage>
        <taxon>Eukaryota</taxon>
        <taxon>Metazoa</taxon>
        <taxon>Ecdysozoa</taxon>
        <taxon>Arthropoda</taxon>
        <taxon>Hexapoda</taxon>
        <taxon>Insecta</taxon>
        <taxon>Pterygota</taxon>
        <taxon>Neoptera</taxon>
        <taxon>Endopterygota</taxon>
        <taxon>Hymenoptera</taxon>
        <taxon>Apocrita</taxon>
        <taxon>Aculeata</taxon>
        <taxon>Formicoidea</taxon>
        <taxon>Formicidae</taxon>
        <taxon>Ponerinae</taxon>
        <taxon>Ponerini</taxon>
        <taxon>Harpegnathos</taxon>
    </lineage>
</organism>
<proteinExistence type="predicted"/>
<dbReference type="AlphaFoldDB" id="E2C8Y0"/>
<evidence type="ECO:0000313" key="2">
    <source>
        <dbReference type="EMBL" id="EFN75598.1"/>
    </source>
</evidence>
<sequence length="177" mass="20040">MTYLPSLCAILALTSAQDTIIQNKNVNIIVNVDPEQVAKELWKVIEARLNNSTSHPTNSWNAIKDLEKVVASLVSPNRRSSAQPSAHQVANELDRITRRALSRGIPNINLMDEEIMTRDIVADMMVSLKMIQSRAYETDAPVRRMYEPATSAENDDSEDYVNVRIKIRRRDILDALH</sequence>
<dbReference type="InParanoid" id="E2C8Y0"/>
<evidence type="ECO:0000256" key="1">
    <source>
        <dbReference type="SAM" id="SignalP"/>
    </source>
</evidence>
<evidence type="ECO:0000313" key="3">
    <source>
        <dbReference type="Proteomes" id="UP000008237"/>
    </source>
</evidence>
<reference evidence="2 3" key="1">
    <citation type="journal article" date="2010" name="Science">
        <title>Genomic comparison of the ants Camponotus floridanus and Harpegnathos saltator.</title>
        <authorList>
            <person name="Bonasio R."/>
            <person name="Zhang G."/>
            <person name="Ye C."/>
            <person name="Mutti N.S."/>
            <person name="Fang X."/>
            <person name="Qin N."/>
            <person name="Donahue G."/>
            <person name="Yang P."/>
            <person name="Li Q."/>
            <person name="Li C."/>
            <person name="Zhang P."/>
            <person name="Huang Z."/>
            <person name="Berger S.L."/>
            <person name="Reinberg D."/>
            <person name="Wang J."/>
            <person name="Liebig J."/>
        </authorList>
    </citation>
    <scope>NUCLEOTIDE SEQUENCE [LARGE SCALE GENOMIC DNA]</scope>
    <source>
        <strain evidence="2 3">R22 G/1</strain>
    </source>
</reference>
<dbReference type="OMA" id="HENPNID"/>
<dbReference type="EMBL" id="GL453744">
    <property type="protein sequence ID" value="EFN75598.1"/>
    <property type="molecule type" value="Genomic_DNA"/>
</dbReference>
<keyword evidence="3" id="KW-1185">Reference proteome</keyword>
<name>E2C8Y0_HARSA</name>
<keyword evidence="1" id="KW-0732">Signal</keyword>